<feature type="compositionally biased region" description="Basic and acidic residues" evidence="9">
    <location>
        <begin position="1915"/>
        <end position="1942"/>
    </location>
</feature>
<evidence type="ECO:0000256" key="3">
    <source>
        <dbReference type="ARBA" id="ARBA00022490"/>
    </source>
</evidence>
<feature type="compositionally biased region" description="Low complexity" evidence="9">
    <location>
        <begin position="1438"/>
        <end position="1464"/>
    </location>
</feature>
<dbReference type="InterPro" id="IPR049150">
    <property type="entry name" value="EFR3_HEAT-like_rpt"/>
</dbReference>
<accession>A0A9P6RN39</accession>
<keyword evidence="6" id="KW-0009">Actin-binding</keyword>
<dbReference type="SMART" id="SM00320">
    <property type="entry name" value="WD40"/>
    <property type="match status" value="7"/>
</dbReference>
<feature type="repeat" description="WD" evidence="7">
    <location>
        <begin position="1140"/>
        <end position="1172"/>
    </location>
</feature>
<dbReference type="Pfam" id="PF21072">
    <property type="entry name" value="EFR3"/>
    <property type="match status" value="1"/>
</dbReference>
<reference evidence="11" key="1">
    <citation type="journal article" date="2020" name="Fungal Divers.">
        <title>Resolving the Mortierellaceae phylogeny through synthesis of multi-gene phylogenetics and phylogenomics.</title>
        <authorList>
            <person name="Vandepol N."/>
            <person name="Liber J."/>
            <person name="Desiro A."/>
            <person name="Na H."/>
            <person name="Kennedy M."/>
            <person name="Barry K."/>
            <person name="Grigoriev I.V."/>
            <person name="Miller A.N."/>
            <person name="O'Donnell K."/>
            <person name="Stajich J.E."/>
            <person name="Bonito G."/>
        </authorList>
    </citation>
    <scope>NUCLEOTIDE SEQUENCE</scope>
    <source>
        <strain evidence="11">REB-010B</strain>
    </source>
</reference>
<dbReference type="InterPro" id="IPR001680">
    <property type="entry name" value="WD40_rpt"/>
</dbReference>
<dbReference type="OrthoDB" id="347435at2759"/>
<organism evidence="11 12">
    <name type="scientific">Dissophora globulifera</name>
    <dbReference type="NCBI Taxonomy" id="979702"/>
    <lineage>
        <taxon>Eukaryota</taxon>
        <taxon>Fungi</taxon>
        <taxon>Fungi incertae sedis</taxon>
        <taxon>Mucoromycota</taxon>
        <taxon>Mortierellomycotina</taxon>
        <taxon>Mortierellomycetes</taxon>
        <taxon>Mortierellales</taxon>
        <taxon>Mortierellaceae</taxon>
        <taxon>Dissophora</taxon>
    </lineage>
</organism>
<evidence type="ECO:0000256" key="4">
    <source>
        <dbReference type="ARBA" id="ARBA00022574"/>
    </source>
</evidence>
<feature type="repeat" description="WD" evidence="7">
    <location>
        <begin position="1647"/>
        <end position="1688"/>
    </location>
</feature>
<dbReference type="EMBL" id="JAAAIP010000160">
    <property type="protein sequence ID" value="KAG0324168.1"/>
    <property type="molecule type" value="Genomic_DNA"/>
</dbReference>
<evidence type="ECO:0000313" key="12">
    <source>
        <dbReference type="Proteomes" id="UP000738325"/>
    </source>
</evidence>
<dbReference type="PROSITE" id="PS50294">
    <property type="entry name" value="WD_REPEATS_REGION"/>
    <property type="match status" value="2"/>
</dbReference>
<comment type="similarity">
    <text evidence="2 8">Belongs to the WD repeat coronin family.</text>
</comment>
<evidence type="ECO:0000256" key="2">
    <source>
        <dbReference type="ARBA" id="ARBA00009482"/>
    </source>
</evidence>
<feature type="region of interest" description="Disordered" evidence="9">
    <location>
        <begin position="1438"/>
        <end position="1467"/>
    </location>
</feature>
<evidence type="ECO:0000256" key="9">
    <source>
        <dbReference type="SAM" id="MobiDB-lite"/>
    </source>
</evidence>
<keyword evidence="3" id="KW-0963">Cytoplasm</keyword>
<feature type="domain" description="DUF1899" evidence="10">
    <location>
        <begin position="965"/>
        <end position="1032"/>
    </location>
</feature>
<dbReference type="PANTHER" id="PTHR10856:SF20">
    <property type="entry name" value="CORONIN-7"/>
    <property type="match status" value="1"/>
</dbReference>
<evidence type="ECO:0000256" key="7">
    <source>
        <dbReference type="PROSITE-ProRule" id="PRU00221"/>
    </source>
</evidence>
<keyword evidence="12" id="KW-1185">Reference proteome</keyword>
<dbReference type="GO" id="GO:0003779">
    <property type="term" value="F:actin binding"/>
    <property type="evidence" value="ECO:0007669"/>
    <property type="project" value="UniProtKB-KW"/>
</dbReference>
<protein>
    <recommendedName>
        <fullName evidence="8">Coronin</fullName>
    </recommendedName>
</protein>
<dbReference type="InterPro" id="IPR015048">
    <property type="entry name" value="DUF1899"/>
</dbReference>
<evidence type="ECO:0000256" key="8">
    <source>
        <dbReference type="RuleBase" id="RU280818"/>
    </source>
</evidence>
<evidence type="ECO:0000313" key="11">
    <source>
        <dbReference type="EMBL" id="KAG0324168.1"/>
    </source>
</evidence>
<dbReference type="SUPFAM" id="SSF48371">
    <property type="entry name" value="ARM repeat"/>
    <property type="match status" value="1"/>
</dbReference>
<dbReference type="Pfam" id="PF00400">
    <property type="entry name" value="WD40"/>
    <property type="match status" value="3"/>
</dbReference>
<dbReference type="GO" id="GO:0005737">
    <property type="term" value="C:cytoplasm"/>
    <property type="evidence" value="ECO:0007669"/>
    <property type="project" value="UniProtKB-SubCell"/>
</dbReference>
<keyword evidence="4 7" id="KW-0853">WD repeat</keyword>
<dbReference type="PROSITE" id="PS50082">
    <property type="entry name" value="WD_REPEATS_2"/>
    <property type="match status" value="3"/>
</dbReference>
<dbReference type="InterPro" id="IPR036322">
    <property type="entry name" value="WD40_repeat_dom_sf"/>
</dbReference>
<feature type="region of interest" description="Disordered" evidence="9">
    <location>
        <begin position="1895"/>
        <end position="1956"/>
    </location>
</feature>
<evidence type="ECO:0000259" key="10">
    <source>
        <dbReference type="SMART" id="SM01166"/>
    </source>
</evidence>
<evidence type="ECO:0000256" key="1">
    <source>
        <dbReference type="ARBA" id="ARBA00004496"/>
    </source>
</evidence>
<keyword evidence="5 8" id="KW-0677">Repeat</keyword>
<dbReference type="Pfam" id="PF16300">
    <property type="entry name" value="WD40_4"/>
    <property type="match status" value="2"/>
</dbReference>
<dbReference type="Gene3D" id="2.130.10.10">
    <property type="entry name" value="YVTN repeat-like/Quinoprotein amine dehydrogenase"/>
    <property type="match status" value="2"/>
</dbReference>
<feature type="repeat" description="WD" evidence="7">
    <location>
        <begin position="1041"/>
        <end position="1076"/>
    </location>
</feature>
<proteinExistence type="inferred from homology"/>
<dbReference type="Pfam" id="PF08953">
    <property type="entry name" value="DUF1899"/>
    <property type="match status" value="2"/>
</dbReference>
<dbReference type="InterPro" id="IPR016024">
    <property type="entry name" value="ARM-type_fold"/>
</dbReference>
<feature type="compositionally biased region" description="Low complexity" evidence="9">
    <location>
        <begin position="1377"/>
        <end position="1410"/>
    </location>
</feature>
<dbReference type="SMART" id="SM01166">
    <property type="entry name" value="DUF1899"/>
    <property type="match status" value="2"/>
</dbReference>
<evidence type="ECO:0000256" key="5">
    <source>
        <dbReference type="ARBA" id="ARBA00022737"/>
    </source>
</evidence>
<dbReference type="SUPFAM" id="SSF50978">
    <property type="entry name" value="WD40 repeat-like"/>
    <property type="match status" value="2"/>
</dbReference>
<comment type="subcellular location">
    <subcellularLocation>
        <location evidence="1">Cytoplasm</location>
    </subcellularLocation>
</comment>
<gene>
    <name evidence="11" type="primary">CORO7</name>
    <name evidence="11" type="ORF">BGZ99_002131</name>
</gene>
<feature type="region of interest" description="Disordered" evidence="9">
    <location>
        <begin position="825"/>
        <end position="848"/>
    </location>
</feature>
<feature type="domain" description="DUF1899" evidence="10">
    <location>
        <begin position="1476"/>
        <end position="1540"/>
    </location>
</feature>
<dbReference type="InterPro" id="IPR015943">
    <property type="entry name" value="WD40/YVTN_repeat-like_dom_sf"/>
</dbReference>
<evidence type="ECO:0000256" key="6">
    <source>
        <dbReference type="ARBA" id="ARBA00023203"/>
    </source>
</evidence>
<dbReference type="Proteomes" id="UP000738325">
    <property type="component" value="Unassembled WGS sequence"/>
</dbReference>
<name>A0A9P6RN39_9FUNG</name>
<feature type="region of interest" description="Disordered" evidence="9">
    <location>
        <begin position="1358"/>
        <end position="1410"/>
    </location>
</feature>
<sequence>MSSSPAPTLPVGTRSRSASLSSASIYAGSINGFSSNDPATPLPPVPPLHLANATHSSLIPSRYVKHATLINNCYPAKPDEKGPKSSDLSYLVFYVTSNPAKLTKVGSYIERRIIRDFRKKKLSDVHCSLEIIRSLILSEKAHINLFSKNIVIILDTLLVDMTDFDIVRHCQVVFTCFCAAHDGATLGVDLEFRTLYDRVVDRFATMATLQGDNSNRYRLVGLEALEGVVTSTALYAYDHKAQLSHVLPPILDCLINSKDGIQAVLEEPMHLIAREASRRSMSIHTDQLEKEVEDEDVIAYALQCVRSLFKCNNKGASVRLALGPTFSHLDEHGIWWPSNPTVSVIKAIVSAISPQFRYMVANELITRIDSADTSTSDVILRLQKKATLISALEAILYSPLTLIGIPVLEVLNSLIAALTRSLVGSTSMSKEGDASRLLVLETLIQDGLVRSMGGLVMHIYYSNQVPHIISHIVAKLAYNLGASPQPETIDGVPTVEYRKALLKCLTAVIKSSKGHGRQESSFHATETSSELLTPCLGLLLDDNAGVRTAFAQALITFLAPDDDGHEAPLGSPTPVVSSDLYFRSATHQTLHAYARLSSATPTDMAAVYGILRALFTRFQDDEFLRVVPVLFSLQDWCLQEDIAEGSSQGQEVANSVARKRALATVIVIYLQKAVNSYGMAEPGDYLESIKSSRDSDSQWYPIYYENQESLARTTSQHWDAPSEPFYPVLTHSLAREHLTTLLTTVSDRFRAGADRFALVFHPESKSDLLKARSSSKELNGSQFLSPTGIQGAHGLLGHKGERSVDSQIRVSRLLENWALPKIVPASTPPSSDLAPPRESAEISARADSTQISRRGSIIGGDLFNAGTSTSSHKTIGVDNLKAALSVAHLAVDGSGEKGGSIAGSDSRAVSPGMQRFYMLSGGHGSTQRLKQQQYKSGGFGSSSVSVASNLQVSRPDLADLLNTIQINVPASNEKHLNAVGKAAKHEDAYTDLRLSTNATTDTCQLVKASQSWIAFKHTSGGCLAIIPLQPVGRVGQNAYQLNAHSSGVSDWEFSPFDPDLLMTGSENGEVKVWQISGDGTNAVNTELLLTIATGTGKPIETILHHPTARGIIATASQNLVQIWDITGNGQGASLSLATHTLTHPNAVCSISWKADGALLASTCKDTQIRIFDPRQQESPIHTAQGHAGNRPSRVVWLGEKDLLFTLGFNKMREREIAVWNAQDLSKPLELKRMDSSSGLMLPLYDEDTSIMFIPSRGESTIRWIEMADSAPYMTEGAAFAVPGPVGGAGLTPKSVLNVMQTEVVRILAVNANVLWPVSVSIPRRSYLDFHADLYPAAKSTTPGLEASEWLQGENKAVPRMSLDPGMAGKPVWAQHASNSSSSTSGSALPSKQSPVSSPSPSVPASTSVPASQSVFKAPEAITTSSQSPPAEKLAALSLSTSTPAAVSHPTAKSNTTPPSSTKSPFVASPAAQRLASQTTSKFRFLTFKPYHVSEHFDNISGLSISAIPECNLIEVNHKFVALPLQGTGGRIGILKTTEPGRVGNKIPSLVCSSEVMGFKFDPFNPNLLVTASDDTKIKGWTIPDEGLDKEMDLTKPEWVLGAPSMDKISLVLFHPRAKDVLLSASMDRNNPTLRLWDLKAQKEMITIKGHKDAIFSCDFNHDGTKIVSVCKDKKIRVWDALTGKLVQEGAGHDSLRSARVLWLGESDLVASVGFGRGSQREILLFDSKDLAAGPVDKKLMDNSPGVLIPHYDADTSVLGISARGDRMMKHFEIHLGGRKDVGPGKSLFVDVAALEQGTLQQDVAYLPKRYCNVKEIELAKMYRLTYNSVEVIRVSVPRNKKEYFQDDLFPDTVDVETSSMEASEFFDGAAPRVPKRIALCPSDMESLSHHAAMTPVTPQGGGSSLDKFLQGKQQAADDDRKKQAMERMFETAKESKSDRDTLVPDTGIVAEDEWDD</sequence>
<comment type="caution">
    <text evidence="11">The sequence shown here is derived from an EMBL/GenBank/DDBJ whole genome shotgun (WGS) entry which is preliminary data.</text>
</comment>
<dbReference type="PANTHER" id="PTHR10856">
    <property type="entry name" value="CORONIN"/>
    <property type="match status" value="1"/>
</dbReference>
<dbReference type="InterPro" id="IPR015505">
    <property type="entry name" value="Coronin"/>
</dbReference>
<dbReference type="SMART" id="SM01167">
    <property type="entry name" value="DUF1900"/>
    <property type="match status" value="2"/>
</dbReference>